<gene>
    <name evidence="1" type="ORF">LVIROSA_LOCUS3319</name>
</gene>
<dbReference type="AlphaFoldDB" id="A0AAU9LST1"/>
<accession>A0AAU9LST1</accession>
<keyword evidence="2" id="KW-1185">Reference proteome</keyword>
<sequence>MGQGRSCKVQDEHGDCESCFGEKSISLTQQKTVYDHHSAPHIVAANKQIEAHNLSFLGFSLIDSIDRNHHKLLLMVVGGQPIEEASGDSL</sequence>
<proteinExistence type="predicted"/>
<comment type="caution">
    <text evidence="1">The sequence shown here is derived from an EMBL/GenBank/DDBJ whole genome shotgun (WGS) entry which is preliminary data.</text>
</comment>
<protein>
    <submittedName>
        <fullName evidence="1">Uncharacterized protein</fullName>
    </submittedName>
</protein>
<reference evidence="1 2" key="1">
    <citation type="submission" date="2022-01" db="EMBL/GenBank/DDBJ databases">
        <authorList>
            <person name="Xiong W."/>
            <person name="Schranz E."/>
        </authorList>
    </citation>
    <scope>NUCLEOTIDE SEQUENCE [LARGE SCALE GENOMIC DNA]</scope>
</reference>
<dbReference type="EMBL" id="CAKMRJ010000001">
    <property type="protein sequence ID" value="CAH1415473.1"/>
    <property type="molecule type" value="Genomic_DNA"/>
</dbReference>
<organism evidence="1 2">
    <name type="scientific">Lactuca virosa</name>
    <dbReference type="NCBI Taxonomy" id="75947"/>
    <lineage>
        <taxon>Eukaryota</taxon>
        <taxon>Viridiplantae</taxon>
        <taxon>Streptophyta</taxon>
        <taxon>Embryophyta</taxon>
        <taxon>Tracheophyta</taxon>
        <taxon>Spermatophyta</taxon>
        <taxon>Magnoliopsida</taxon>
        <taxon>eudicotyledons</taxon>
        <taxon>Gunneridae</taxon>
        <taxon>Pentapetalae</taxon>
        <taxon>asterids</taxon>
        <taxon>campanulids</taxon>
        <taxon>Asterales</taxon>
        <taxon>Asteraceae</taxon>
        <taxon>Cichorioideae</taxon>
        <taxon>Cichorieae</taxon>
        <taxon>Lactucinae</taxon>
        <taxon>Lactuca</taxon>
    </lineage>
</organism>
<dbReference type="Proteomes" id="UP001157418">
    <property type="component" value="Unassembled WGS sequence"/>
</dbReference>
<evidence type="ECO:0000313" key="1">
    <source>
        <dbReference type="EMBL" id="CAH1415473.1"/>
    </source>
</evidence>
<name>A0AAU9LST1_9ASTR</name>
<evidence type="ECO:0000313" key="2">
    <source>
        <dbReference type="Proteomes" id="UP001157418"/>
    </source>
</evidence>